<evidence type="ECO:0000259" key="3">
    <source>
        <dbReference type="Pfam" id="PF20606"/>
    </source>
</evidence>
<organism evidence="4 5">
    <name type="scientific">Nibribacter koreensis</name>
    <dbReference type="NCBI Taxonomy" id="1084519"/>
    <lineage>
        <taxon>Bacteria</taxon>
        <taxon>Pseudomonadati</taxon>
        <taxon>Bacteroidota</taxon>
        <taxon>Cytophagia</taxon>
        <taxon>Cytophagales</taxon>
        <taxon>Hymenobacteraceae</taxon>
        <taxon>Nibribacter</taxon>
    </lineage>
</organism>
<evidence type="ECO:0000256" key="2">
    <source>
        <dbReference type="SAM" id="SignalP"/>
    </source>
</evidence>
<dbReference type="Pfam" id="PF20606">
    <property type="entry name" value="DUF6799"/>
    <property type="match status" value="1"/>
</dbReference>
<feature type="domain" description="DUF6799" evidence="3">
    <location>
        <begin position="46"/>
        <end position="104"/>
    </location>
</feature>
<evidence type="ECO:0000313" key="4">
    <source>
        <dbReference type="EMBL" id="GAA4304379.1"/>
    </source>
</evidence>
<evidence type="ECO:0000256" key="1">
    <source>
        <dbReference type="SAM" id="Coils"/>
    </source>
</evidence>
<keyword evidence="5" id="KW-1185">Reference proteome</keyword>
<dbReference type="EMBL" id="BAABGX010000002">
    <property type="protein sequence ID" value="GAA4304379.1"/>
    <property type="molecule type" value="Genomic_DNA"/>
</dbReference>
<proteinExistence type="predicted"/>
<dbReference type="RefSeq" id="WP_345164768.1">
    <property type="nucleotide sequence ID" value="NZ_BAABGX010000002.1"/>
</dbReference>
<dbReference type="Proteomes" id="UP001501844">
    <property type="component" value="Unassembled WGS sequence"/>
</dbReference>
<gene>
    <name evidence="4" type="ORF">GCM10023183_17650</name>
</gene>
<feature type="signal peptide" evidence="2">
    <location>
        <begin position="1"/>
        <end position="23"/>
    </location>
</feature>
<name>A0ABP8FIM4_9BACT</name>
<feature type="chain" id="PRO_5045160818" description="DUF6799 domain-containing protein" evidence="2">
    <location>
        <begin position="24"/>
        <end position="191"/>
    </location>
</feature>
<evidence type="ECO:0000313" key="5">
    <source>
        <dbReference type="Proteomes" id="UP001501844"/>
    </source>
</evidence>
<feature type="coiled-coil region" evidence="1">
    <location>
        <begin position="126"/>
        <end position="190"/>
    </location>
</feature>
<keyword evidence="2" id="KW-0732">Signal</keyword>
<comment type="caution">
    <text evidence="4">The sequence shown here is derived from an EMBL/GenBank/DDBJ whole genome shotgun (WGS) entry which is preliminary data.</text>
</comment>
<reference evidence="5" key="1">
    <citation type="journal article" date="2019" name="Int. J. Syst. Evol. Microbiol.">
        <title>The Global Catalogue of Microorganisms (GCM) 10K type strain sequencing project: providing services to taxonomists for standard genome sequencing and annotation.</title>
        <authorList>
            <consortium name="The Broad Institute Genomics Platform"/>
            <consortium name="The Broad Institute Genome Sequencing Center for Infectious Disease"/>
            <person name="Wu L."/>
            <person name="Ma J."/>
        </authorList>
    </citation>
    <scope>NUCLEOTIDE SEQUENCE [LARGE SCALE GENOMIC DNA]</scope>
    <source>
        <strain evidence="5">JCM 17917</strain>
    </source>
</reference>
<dbReference type="InterPro" id="IPR046478">
    <property type="entry name" value="DUF6799"/>
</dbReference>
<keyword evidence="1" id="KW-0175">Coiled coil</keyword>
<protein>
    <recommendedName>
        <fullName evidence="3">DUF6799 domain-containing protein</fullName>
    </recommendedName>
</protein>
<sequence>MTRSFVFTLLLLLCCLAGFQSQAQQASVSTSISGKTVTPSVTPFRQGVMMRNGKMVEVNNQQMTPLEATKRFPNGSTVTPNGVYVNRAGQEIQMQEGDRVDLIGVFSKSPVIINESTVVTGDTAALRNELQHAQRLQNRLDLLQRKRELLEQKNALLENAAQNKAKSKDLIKVEADLKKVQQQLGQTDKKQ</sequence>
<accession>A0ABP8FIM4</accession>